<dbReference type="STRING" id="50376.A0A517LAF9"/>
<comment type="function">
    <text evidence="21">Catalyzes conversion of folates to polyglutamate derivatives allowing concentration of folate compounds in the cell and the intracellular retention of these cofactors, which are important substrates for most of the folate-dependent enzymes that are involved in one-carbon transfer reactions involved in purine, pyrimidine and amino acid synthesis.</text>
</comment>
<comment type="cofactor">
    <cofactor evidence="21">
        <name>a monovalent cation</name>
        <dbReference type="ChEBI" id="CHEBI:60242"/>
    </cofactor>
    <text evidence="21">A monovalent cation.</text>
</comment>
<feature type="binding site" evidence="23">
    <location>
        <position position="100"/>
    </location>
    <ligand>
        <name>Mg(2+)</name>
        <dbReference type="ChEBI" id="CHEBI:18420"/>
        <label>1</label>
    </ligand>
</feature>
<evidence type="ECO:0000256" key="13">
    <source>
        <dbReference type="ARBA" id="ARBA00022792"/>
    </source>
</evidence>
<evidence type="ECO:0000256" key="5">
    <source>
        <dbReference type="ARBA" id="ARBA00008276"/>
    </source>
</evidence>
<dbReference type="PROSITE" id="PS01011">
    <property type="entry name" value="FOLYLPOLYGLU_SYNT_1"/>
    <property type="match status" value="1"/>
</dbReference>
<keyword evidence="8" id="KW-0963">Cytoplasm</keyword>
<dbReference type="PIRSF" id="PIRSF038895">
    <property type="entry name" value="FPGS"/>
    <property type="match status" value="1"/>
</dbReference>
<dbReference type="GO" id="GO:0005759">
    <property type="term" value="C:mitochondrial matrix"/>
    <property type="evidence" value="ECO:0007669"/>
    <property type="project" value="UniProtKB-SubCell"/>
</dbReference>
<evidence type="ECO:0000256" key="17">
    <source>
        <dbReference type="ARBA" id="ARBA00023136"/>
    </source>
</evidence>
<evidence type="ECO:0000256" key="11">
    <source>
        <dbReference type="ARBA" id="ARBA00022723"/>
    </source>
</evidence>
<evidence type="ECO:0000256" key="4">
    <source>
        <dbReference type="ARBA" id="ARBA00005150"/>
    </source>
</evidence>
<evidence type="ECO:0000256" key="3">
    <source>
        <dbReference type="ARBA" id="ARBA00004496"/>
    </source>
</evidence>
<evidence type="ECO:0000256" key="20">
    <source>
        <dbReference type="ARBA" id="ARBA00047493"/>
    </source>
</evidence>
<dbReference type="GO" id="GO:0046872">
    <property type="term" value="F:metal ion binding"/>
    <property type="evidence" value="ECO:0007669"/>
    <property type="project" value="UniProtKB-KW"/>
</dbReference>
<dbReference type="InterPro" id="IPR001645">
    <property type="entry name" value="Folylpolyglutamate_synth"/>
</dbReference>
<sequence>MESRDYNAAITALNSLQTNFSIVNAIKKSGRSMNKQAIPEMIDFAKRIGYQPSDFKKFRPIHIAGTKGKGSTSAFISSILSQYTQDSSSISPKKVGLYTSPHLCSVRERIQINNEPISESDFSKYFFEVWDRLSATGDGSKPVYFRFLTLMAYHLFIAEGVDSAVIECGIGGEYDSTNIIEEPTVTAVTALGIDHVGVLGNTIEEIAWHKAGIFKKGALALSAPQPESALEVLKKRAGEAGTGLHVVQRIPSIANGETKLGLAGDFQKSNASLAVATAAAHLRSIGHAGIPDPINITTFPNEFIKGLEEVKWPGRCDIRKEGSISWCLDGAHTLESIQVAGEWFADVSQQSKAPRILIFNQQTRDAPTLAQQLFATLSTSLSSTTPFTHAIFTTNVTFKSAGYKPDLVSNNTNTSDIETLKVQNELAEVWSKIDPAATVQVTRTIEEALDTAREALGEGQGLVLVTGSLHLVGGAIEVLQSGGRVK</sequence>
<keyword evidence="17" id="KW-0472">Membrane</keyword>
<dbReference type="NCBIfam" id="TIGR01499">
    <property type="entry name" value="folC"/>
    <property type="match status" value="1"/>
</dbReference>
<dbReference type="OrthoDB" id="5212574at2759"/>
<comment type="pathway">
    <text evidence="4 21">Cofactor biosynthesis; tetrahydrofolylpolyglutamate biosynthesis.</text>
</comment>
<evidence type="ECO:0000256" key="2">
    <source>
        <dbReference type="ARBA" id="ARBA00004305"/>
    </source>
</evidence>
<feature type="binding site" evidence="22">
    <location>
        <position position="315"/>
    </location>
    <ligand>
        <name>ATP</name>
        <dbReference type="ChEBI" id="CHEBI:30616"/>
    </ligand>
</feature>
<evidence type="ECO:0000256" key="12">
    <source>
        <dbReference type="ARBA" id="ARBA00022741"/>
    </source>
</evidence>
<keyword evidence="14 22" id="KW-0067">ATP-binding</keyword>
<evidence type="ECO:0000256" key="8">
    <source>
        <dbReference type="ARBA" id="ARBA00022490"/>
    </source>
</evidence>
<feature type="binding site" evidence="23">
    <location>
        <position position="195"/>
    </location>
    <ligand>
        <name>Mg(2+)</name>
        <dbReference type="ChEBI" id="CHEBI:18420"/>
        <label>1</label>
    </ligand>
</feature>
<keyword evidence="25" id="KW-1185">Reference proteome</keyword>
<evidence type="ECO:0000256" key="16">
    <source>
        <dbReference type="ARBA" id="ARBA00023128"/>
    </source>
</evidence>
<dbReference type="FunFam" id="3.90.190.20:FF:000009">
    <property type="entry name" value="Folylpolyglutamate synthase"/>
    <property type="match status" value="1"/>
</dbReference>
<evidence type="ECO:0000256" key="15">
    <source>
        <dbReference type="ARBA" id="ARBA00022842"/>
    </source>
</evidence>
<evidence type="ECO:0000313" key="25">
    <source>
        <dbReference type="Proteomes" id="UP000316270"/>
    </source>
</evidence>
<dbReference type="InterPro" id="IPR036565">
    <property type="entry name" value="Mur-like_cat_sf"/>
</dbReference>
<dbReference type="GO" id="GO:0005829">
    <property type="term" value="C:cytosol"/>
    <property type="evidence" value="ECO:0007669"/>
    <property type="project" value="TreeGrafter"/>
</dbReference>
<keyword evidence="11 23" id="KW-0479">Metal-binding</keyword>
<dbReference type="Proteomes" id="UP000316270">
    <property type="component" value="Chromosome 8"/>
</dbReference>
<feature type="binding site" evidence="22">
    <location>
        <position position="329"/>
    </location>
    <ligand>
        <name>ATP</name>
        <dbReference type="ChEBI" id="CHEBI:30616"/>
    </ligand>
</feature>
<protein>
    <recommendedName>
        <fullName evidence="7 21">Folylpolyglutamate synthase</fullName>
        <ecNumber evidence="6 21">6.3.2.17</ecNumber>
    </recommendedName>
    <alternativeName>
        <fullName evidence="19 21">Folylpoly-gamma-glutamate synthetase</fullName>
    </alternativeName>
    <alternativeName>
        <fullName evidence="18 21">Tetrahydrofolylpolyglutamate synthase</fullName>
    </alternativeName>
</protein>
<comment type="catalytic activity">
    <reaction evidence="20 21">
        <text>(6S)-5,6,7,8-tetrahydrofolyl-(gamma-L-Glu)(n) + L-glutamate + ATP = (6S)-5,6,7,8-tetrahydrofolyl-(gamma-L-Glu)(n+1) + ADP + phosphate + H(+)</text>
        <dbReference type="Rhea" id="RHEA:10580"/>
        <dbReference type="Rhea" id="RHEA-COMP:14738"/>
        <dbReference type="Rhea" id="RHEA-COMP:14740"/>
        <dbReference type="ChEBI" id="CHEBI:15378"/>
        <dbReference type="ChEBI" id="CHEBI:29985"/>
        <dbReference type="ChEBI" id="CHEBI:30616"/>
        <dbReference type="ChEBI" id="CHEBI:43474"/>
        <dbReference type="ChEBI" id="CHEBI:141005"/>
        <dbReference type="ChEBI" id="CHEBI:456216"/>
        <dbReference type="EC" id="6.3.2.17"/>
    </reaction>
</comment>
<dbReference type="InterPro" id="IPR018109">
    <property type="entry name" value="Folylpolyglutamate_synth_CS"/>
</dbReference>
<gene>
    <name evidence="24" type="ORF">FKW77_001753</name>
</gene>
<evidence type="ECO:0000256" key="7">
    <source>
        <dbReference type="ARBA" id="ARBA00018660"/>
    </source>
</evidence>
<evidence type="ECO:0000256" key="21">
    <source>
        <dbReference type="PIRNR" id="PIRNR038895"/>
    </source>
</evidence>
<dbReference type="InterPro" id="IPR036615">
    <property type="entry name" value="Mur_ligase_C_dom_sf"/>
</dbReference>
<evidence type="ECO:0000256" key="14">
    <source>
        <dbReference type="ARBA" id="ARBA00022840"/>
    </source>
</evidence>
<dbReference type="GO" id="GO:0005743">
    <property type="term" value="C:mitochondrial inner membrane"/>
    <property type="evidence" value="ECO:0007669"/>
    <property type="project" value="UniProtKB-SubCell"/>
</dbReference>
<accession>A0A517LAF9</accession>
<dbReference type="EMBL" id="CP042192">
    <property type="protein sequence ID" value="QDS72616.1"/>
    <property type="molecule type" value="Genomic_DNA"/>
</dbReference>
<keyword evidence="13" id="KW-0999">Mitochondrion inner membrane</keyword>
<dbReference type="GO" id="GO:0005524">
    <property type="term" value="F:ATP binding"/>
    <property type="evidence" value="ECO:0007669"/>
    <property type="project" value="UniProtKB-KW"/>
</dbReference>
<dbReference type="AlphaFoldDB" id="A0A517LAF9"/>
<evidence type="ECO:0000256" key="6">
    <source>
        <dbReference type="ARBA" id="ARBA00013025"/>
    </source>
</evidence>
<comment type="similarity">
    <text evidence="5 21">Belongs to the folylpolyglutamate synthase family.</text>
</comment>
<dbReference type="Gene3D" id="3.40.1190.10">
    <property type="entry name" value="Mur-like, catalytic domain"/>
    <property type="match status" value="1"/>
</dbReference>
<evidence type="ECO:0000256" key="1">
    <source>
        <dbReference type="ARBA" id="ARBA00004273"/>
    </source>
</evidence>
<evidence type="ECO:0000256" key="18">
    <source>
        <dbReference type="ARBA" id="ARBA00030592"/>
    </source>
</evidence>
<dbReference type="PANTHER" id="PTHR11136">
    <property type="entry name" value="FOLYLPOLYGLUTAMATE SYNTHASE-RELATED"/>
    <property type="match status" value="1"/>
</dbReference>
<dbReference type="EC" id="6.3.2.17" evidence="6 21"/>
<dbReference type="Gene3D" id="3.90.190.20">
    <property type="entry name" value="Mur ligase, C-terminal domain"/>
    <property type="match status" value="1"/>
</dbReference>
<feature type="binding site" evidence="23">
    <location>
        <position position="167"/>
    </location>
    <ligand>
        <name>Mg(2+)</name>
        <dbReference type="ChEBI" id="CHEBI:18420"/>
        <label>1</label>
    </ligand>
</feature>
<reference evidence="24 25" key="1">
    <citation type="submission" date="2019-07" db="EMBL/GenBank/DDBJ databases">
        <title>Finished genome of Venturia effusa.</title>
        <authorList>
            <person name="Young C.A."/>
            <person name="Cox M.P."/>
            <person name="Ganley A.R.D."/>
            <person name="David W.J."/>
        </authorList>
    </citation>
    <scope>NUCLEOTIDE SEQUENCE [LARGE SCALE GENOMIC DNA]</scope>
    <source>
        <strain evidence="25">albino</strain>
    </source>
</reference>
<dbReference type="PANTHER" id="PTHR11136:SF5">
    <property type="entry name" value="FOLYLPOLYGLUTAMATE SYNTHASE, MITOCHONDRIAL"/>
    <property type="match status" value="1"/>
</dbReference>
<dbReference type="PROSITE" id="PS01012">
    <property type="entry name" value="FOLYLPOLYGLU_SYNT_2"/>
    <property type="match status" value="1"/>
</dbReference>
<dbReference type="SUPFAM" id="SSF53623">
    <property type="entry name" value="MurD-like peptide ligases, catalytic domain"/>
    <property type="match status" value="1"/>
</dbReference>
<proteinExistence type="inferred from homology"/>
<evidence type="ECO:0000256" key="10">
    <source>
        <dbReference type="ARBA" id="ARBA00022598"/>
    </source>
</evidence>
<evidence type="ECO:0000256" key="9">
    <source>
        <dbReference type="ARBA" id="ARBA00022563"/>
    </source>
</evidence>
<evidence type="ECO:0000256" key="19">
    <source>
        <dbReference type="ARBA" id="ARBA00030876"/>
    </source>
</evidence>
<keyword evidence="9 21" id="KW-0554">One-carbon metabolism</keyword>
<dbReference type="GO" id="GO:0004326">
    <property type="term" value="F:tetrahydrofolylpolyglutamate synthase activity"/>
    <property type="evidence" value="ECO:0007669"/>
    <property type="project" value="UniProtKB-EC"/>
</dbReference>
<comment type="subcellular location">
    <subcellularLocation>
        <location evidence="3">Cytoplasm</location>
    </subcellularLocation>
    <subcellularLocation>
        <location evidence="1">Mitochondrion inner membrane</location>
    </subcellularLocation>
    <subcellularLocation>
        <location evidence="2">Mitochondrion matrix</location>
    </subcellularLocation>
</comment>
<dbReference type="SUPFAM" id="SSF53244">
    <property type="entry name" value="MurD-like peptide ligases, peptide-binding domain"/>
    <property type="match status" value="1"/>
</dbReference>
<name>A0A517LAF9_9PEZI</name>
<keyword evidence="15 23" id="KW-0460">Magnesium</keyword>
<evidence type="ECO:0000256" key="23">
    <source>
        <dbReference type="PIRSR" id="PIRSR038895-2"/>
    </source>
</evidence>
<dbReference type="GO" id="GO:0006730">
    <property type="term" value="P:one-carbon metabolic process"/>
    <property type="evidence" value="ECO:0007669"/>
    <property type="project" value="UniProtKB-KW"/>
</dbReference>
<evidence type="ECO:0000313" key="24">
    <source>
        <dbReference type="EMBL" id="QDS72616.1"/>
    </source>
</evidence>
<keyword evidence="10 21" id="KW-0436">Ligase</keyword>
<dbReference type="InterPro" id="IPR023600">
    <property type="entry name" value="Folylpolyglutamate_synth_euk"/>
</dbReference>
<dbReference type="FunFam" id="3.40.1190.10:FF:000009">
    <property type="entry name" value="Folylpolyglutamate synthase"/>
    <property type="match status" value="1"/>
</dbReference>
<keyword evidence="12 22" id="KW-0547">Nucleotide-binding</keyword>
<keyword evidence="16" id="KW-0496">Mitochondrion</keyword>
<evidence type="ECO:0000256" key="22">
    <source>
        <dbReference type="PIRSR" id="PIRSR038895-1"/>
    </source>
</evidence>
<dbReference type="UniPathway" id="UPA00850"/>
<organism evidence="24 25">
    <name type="scientific">Venturia effusa</name>
    <dbReference type="NCBI Taxonomy" id="50376"/>
    <lineage>
        <taxon>Eukaryota</taxon>
        <taxon>Fungi</taxon>
        <taxon>Dikarya</taxon>
        <taxon>Ascomycota</taxon>
        <taxon>Pezizomycotina</taxon>
        <taxon>Dothideomycetes</taxon>
        <taxon>Pleosporomycetidae</taxon>
        <taxon>Venturiales</taxon>
        <taxon>Venturiaceae</taxon>
        <taxon>Venturia</taxon>
    </lineage>
</organism>